<keyword evidence="4" id="KW-0472">Membrane</keyword>
<evidence type="ECO:0000313" key="6">
    <source>
        <dbReference type="EMBL" id="RGE60951.1"/>
    </source>
</evidence>
<keyword evidence="2" id="KW-0238">DNA-binding</keyword>
<gene>
    <name evidence="6" type="ORF">DXC51_10425</name>
</gene>
<dbReference type="PANTHER" id="PTHR43280:SF2">
    <property type="entry name" value="HTH-TYPE TRANSCRIPTIONAL REGULATOR EXSA"/>
    <property type="match status" value="1"/>
</dbReference>
<keyword evidence="7" id="KW-1185">Reference proteome</keyword>
<evidence type="ECO:0000259" key="5">
    <source>
        <dbReference type="PROSITE" id="PS01124"/>
    </source>
</evidence>
<organism evidence="6 7">
    <name type="scientific">Eisenbergiella massiliensis</name>
    <dbReference type="NCBI Taxonomy" id="1720294"/>
    <lineage>
        <taxon>Bacteria</taxon>
        <taxon>Bacillati</taxon>
        <taxon>Bacillota</taxon>
        <taxon>Clostridia</taxon>
        <taxon>Lachnospirales</taxon>
        <taxon>Lachnospiraceae</taxon>
        <taxon>Eisenbergiella</taxon>
    </lineage>
</organism>
<reference evidence="6" key="1">
    <citation type="submission" date="2018-08" db="EMBL/GenBank/DDBJ databases">
        <title>A genome reference for cultivated species of the human gut microbiota.</title>
        <authorList>
            <person name="Zou Y."/>
            <person name="Xue W."/>
            <person name="Luo G."/>
        </authorList>
    </citation>
    <scope>NUCLEOTIDE SEQUENCE [LARGE SCALE GENOMIC DNA]</scope>
    <source>
        <strain evidence="6">TF05-5AC</strain>
    </source>
</reference>
<dbReference type="SUPFAM" id="SSF46689">
    <property type="entry name" value="Homeodomain-like"/>
    <property type="match status" value="1"/>
</dbReference>
<feature type="transmembrane region" description="Helical" evidence="4">
    <location>
        <begin position="318"/>
        <end position="339"/>
    </location>
</feature>
<evidence type="ECO:0000256" key="2">
    <source>
        <dbReference type="ARBA" id="ARBA00023125"/>
    </source>
</evidence>
<dbReference type="Pfam" id="PF12833">
    <property type="entry name" value="HTH_18"/>
    <property type="match status" value="1"/>
</dbReference>
<dbReference type="InterPro" id="IPR009057">
    <property type="entry name" value="Homeodomain-like_sf"/>
</dbReference>
<keyword evidence="4" id="KW-1133">Transmembrane helix</keyword>
<dbReference type="PANTHER" id="PTHR43280">
    <property type="entry name" value="ARAC-FAMILY TRANSCRIPTIONAL REGULATOR"/>
    <property type="match status" value="1"/>
</dbReference>
<dbReference type="Proteomes" id="UP000260812">
    <property type="component" value="Unassembled WGS sequence"/>
</dbReference>
<dbReference type="GO" id="GO:0043565">
    <property type="term" value="F:sequence-specific DNA binding"/>
    <property type="evidence" value="ECO:0007669"/>
    <property type="project" value="InterPro"/>
</dbReference>
<dbReference type="SMART" id="SM00342">
    <property type="entry name" value="HTH_ARAC"/>
    <property type="match status" value="1"/>
</dbReference>
<dbReference type="EMBL" id="QVLV01000006">
    <property type="protein sequence ID" value="RGE60951.1"/>
    <property type="molecule type" value="Genomic_DNA"/>
</dbReference>
<evidence type="ECO:0000256" key="4">
    <source>
        <dbReference type="SAM" id="Phobius"/>
    </source>
</evidence>
<evidence type="ECO:0000256" key="3">
    <source>
        <dbReference type="ARBA" id="ARBA00023163"/>
    </source>
</evidence>
<dbReference type="AlphaFoldDB" id="A0A3E3I5P8"/>
<name>A0A3E3I5P8_9FIRM</name>
<protein>
    <submittedName>
        <fullName evidence="6">AraC family transcriptional regulator</fullName>
    </submittedName>
</protein>
<sequence>MTELSPFWKKGKSEPMKTVRKDRHGGKYQNRIFLLLLLMAVVPLLIAGSISYKVYLDEVTRQTDLSMEAIEAQICNDVEVTLSSIRQFYREISTDDQMSWLKETGSIPYSDYSNLNEAQNLLKGPTYLDEYVGSYAFINIMQDWVLTNNGMYRLSEARNKEQVDALLEKAAQFPSTLFWMNNVGEKSAYVNGIYQSKTLDVSGFQMIMKLPGNVNRVDQIVMVQLNLPRLRQRLDSNLAGYELCIFSSDAKTIYSSDEVLENYFSAHPEELKNEKRIDNLKIEGGGEYRIRISGTSGNGMNYVLAYNLGQMKEGAGRILGVSLVIMGALIVLLILSRIFTSILYQPVKSLNAYVSDIAGVDTEEMDEFSAIRENVVQLVDTKESLQLMVQNQQKILVEQFIIRTIRGEMTPEAVAGAQEQFQLPRARVYQLLTAVCMLEGETDQESELENEALSMTIVKKAPEGIAAGLITPVLCLNGQILLLTGANTQEELREKTMRIHTEFTEFVETEFGCSLISGVSQVFPGLKYLRTAYNECMETLKNTGSGPRDHSDITFYEEIARTDGIISGYDYVMENALTKAVNDGDCEEAAQLVDKFINSLNNRGITRHDRNFFLYRLVIAVLAVLSDAGLSANQVFRDRSEDIFQKLNYICESDKLKSYMNSQIVQPSIEALRQYRYQASSEILRRIMELVHERRGDITLTECAEQLNYHPSYIWKILKAERNMTFTDLVNLEKLETAKELLLNTELSIAEISEQLSYANTQNFIRFFSKYVDSTPGKYRKEHKGQEDKSRL</sequence>
<dbReference type="PROSITE" id="PS01124">
    <property type="entry name" value="HTH_ARAC_FAMILY_2"/>
    <property type="match status" value="1"/>
</dbReference>
<feature type="transmembrane region" description="Helical" evidence="4">
    <location>
        <begin position="32"/>
        <end position="52"/>
    </location>
</feature>
<evidence type="ECO:0000256" key="1">
    <source>
        <dbReference type="ARBA" id="ARBA00023015"/>
    </source>
</evidence>
<feature type="domain" description="HTH araC/xylS-type" evidence="5">
    <location>
        <begin position="681"/>
        <end position="782"/>
    </location>
</feature>
<dbReference type="Gene3D" id="1.10.10.60">
    <property type="entry name" value="Homeodomain-like"/>
    <property type="match status" value="1"/>
</dbReference>
<accession>A0A3E3I5P8</accession>
<evidence type="ECO:0000313" key="7">
    <source>
        <dbReference type="Proteomes" id="UP000260812"/>
    </source>
</evidence>
<dbReference type="InterPro" id="IPR018060">
    <property type="entry name" value="HTH_AraC"/>
</dbReference>
<keyword evidence="1" id="KW-0805">Transcription regulation</keyword>
<proteinExistence type="predicted"/>
<dbReference type="GO" id="GO:0003700">
    <property type="term" value="F:DNA-binding transcription factor activity"/>
    <property type="evidence" value="ECO:0007669"/>
    <property type="project" value="InterPro"/>
</dbReference>
<keyword evidence="3" id="KW-0804">Transcription</keyword>
<keyword evidence="4" id="KW-0812">Transmembrane</keyword>
<comment type="caution">
    <text evidence="6">The sequence shown here is derived from an EMBL/GenBank/DDBJ whole genome shotgun (WGS) entry which is preliminary data.</text>
</comment>